<accession>A0A9P4H522</accession>
<dbReference type="InterPro" id="IPR058931">
    <property type="entry name" value="SnoaL_6"/>
</dbReference>
<evidence type="ECO:0000313" key="3">
    <source>
        <dbReference type="Proteomes" id="UP000799777"/>
    </source>
</evidence>
<reference evidence="2" key="1">
    <citation type="journal article" date="2020" name="Stud. Mycol.">
        <title>101 Dothideomycetes genomes: a test case for predicting lifestyles and emergence of pathogens.</title>
        <authorList>
            <person name="Haridas S."/>
            <person name="Albert R."/>
            <person name="Binder M."/>
            <person name="Bloem J."/>
            <person name="Labutti K."/>
            <person name="Salamov A."/>
            <person name="Andreopoulos B."/>
            <person name="Baker S."/>
            <person name="Barry K."/>
            <person name="Bills G."/>
            <person name="Bluhm B."/>
            <person name="Cannon C."/>
            <person name="Castanera R."/>
            <person name="Culley D."/>
            <person name="Daum C."/>
            <person name="Ezra D."/>
            <person name="Gonzalez J."/>
            <person name="Henrissat B."/>
            <person name="Kuo A."/>
            <person name="Liang C."/>
            <person name="Lipzen A."/>
            <person name="Lutzoni F."/>
            <person name="Magnuson J."/>
            <person name="Mondo S."/>
            <person name="Nolan M."/>
            <person name="Ohm R."/>
            <person name="Pangilinan J."/>
            <person name="Park H.-J."/>
            <person name="Ramirez L."/>
            <person name="Alfaro M."/>
            <person name="Sun H."/>
            <person name="Tritt A."/>
            <person name="Yoshinaga Y."/>
            <person name="Zwiers L.-H."/>
            <person name="Turgeon B."/>
            <person name="Goodwin S."/>
            <person name="Spatafora J."/>
            <person name="Crous P."/>
            <person name="Grigoriev I."/>
        </authorList>
    </citation>
    <scope>NUCLEOTIDE SEQUENCE</scope>
    <source>
        <strain evidence="2">CBS 110217</strain>
    </source>
</reference>
<dbReference type="OrthoDB" id="5396546at2759"/>
<keyword evidence="3" id="KW-1185">Reference proteome</keyword>
<organism evidence="2 3">
    <name type="scientific">Setomelanomma holmii</name>
    <dbReference type="NCBI Taxonomy" id="210430"/>
    <lineage>
        <taxon>Eukaryota</taxon>
        <taxon>Fungi</taxon>
        <taxon>Dikarya</taxon>
        <taxon>Ascomycota</taxon>
        <taxon>Pezizomycotina</taxon>
        <taxon>Dothideomycetes</taxon>
        <taxon>Pleosporomycetidae</taxon>
        <taxon>Pleosporales</taxon>
        <taxon>Pleosporineae</taxon>
        <taxon>Phaeosphaeriaceae</taxon>
        <taxon>Setomelanomma</taxon>
    </lineage>
</organism>
<dbReference type="Proteomes" id="UP000799777">
    <property type="component" value="Unassembled WGS sequence"/>
</dbReference>
<proteinExistence type="predicted"/>
<evidence type="ECO:0000259" key="1">
    <source>
        <dbReference type="Pfam" id="PF26528"/>
    </source>
</evidence>
<dbReference type="AlphaFoldDB" id="A0A9P4H522"/>
<gene>
    <name evidence="2" type="ORF">EK21DRAFT_71403</name>
</gene>
<comment type="caution">
    <text evidence="2">The sequence shown here is derived from an EMBL/GenBank/DDBJ whole genome shotgun (WGS) entry which is preliminary data.</text>
</comment>
<name>A0A9P4H522_9PLEO</name>
<feature type="domain" description="SnoaL-like" evidence="1">
    <location>
        <begin position="4"/>
        <end position="187"/>
    </location>
</feature>
<sequence>MTSPIELQIKKLYHAYRHTSDIDQKGLFFSPTCMQICRPIPSYAATSRAGIVKYLKDVQTGDMPVAQTEQPQEPAAETEPLSRAVYTIRRLHAAEHEFSSNVITAAVGLSPSQLLQQSRDEAWVGMRVDLWDEGAPDVGLLVQVQYWWRKESVNTGEEVEGDVVGEAMGWRQCLHDIISLGPKDGSEGQEGLEVLE</sequence>
<protein>
    <recommendedName>
        <fullName evidence="1">SnoaL-like domain-containing protein</fullName>
    </recommendedName>
</protein>
<evidence type="ECO:0000313" key="2">
    <source>
        <dbReference type="EMBL" id="KAF2027672.1"/>
    </source>
</evidence>
<dbReference type="Pfam" id="PF26528">
    <property type="entry name" value="SnoaL_6"/>
    <property type="match status" value="1"/>
</dbReference>
<dbReference type="EMBL" id="ML978223">
    <property type="protein sequence ID" value="KAF2027672.1"/>
    <property type="molecule type" value="Genomic_DNA"/>
</dbReference>